<evidence type="ECO:0000313" key="2">
    <source>
        <dbReference type="Proteomes" id="UP001215280"/>
    </source>
</evidence>
<organism evidence="1 2">
    <name type="scientific">Mycena maculata</name>
    <dbReference type="NCBI Taxonomy" id="230809"/>
    <lineage>
        <taxon>Eukaryota</taxon>
        <taxon>Fungi</taxon>
        <taxon>Dikarya</taxon>
        <taxon>Basidiomycota</taxon>
        <taxon>Agaricomycotina</taxon>
        <taxon>Agaricomycetes</taxon>
        <taxon>Agaricomycetidae</taxon>
        <taxon>Agaricales</taxon>
        <taxon>Marasmiineae</taxon>
        <taxon>Mycenaceae</taxon>
        <taxon>Mycena</taxon>
    </lineage>
</organism>
<accession>A0AAD7JGX1</accession>
<evidence type="ECO:0000313" key="1">
    <source>
        <dbReference type="EMBL" id="KAJ7763618.1"/>
    </source>
</evidence>
<gene>
    <name evidence="1" type="ORF">DFH07DRAFT_722777</name>
</gene>
<dbReference type="Proteomes" id="UP001215280">
    <property type="component" value="Unassembled WGS sequence"/>
</dbReference>
<dbReference type="EMBL" id="JARJLG010000040">
    <property type="protein sequence ID" value="KAJ7763618.1"/>
    <property type="molecule type" value="Genomic_DNA"/>
</dbReference>
<keyword evidence="2" id="KW-1185">Reference proteome</keyword>
<dbReference type="AlphaFoldDB" id="A0AAD7JGX1"/>
<comment type="caution">
    <text evidence="1">The sequence shown here is derived from an EMBL/GenBank/DDBJ whole genome shotgun (WGS) entry which is preliminary data.</text>
</comment>
<proteinExistence type="predicted"/>
<sequence>RLGGAIEAVAHIFGIELWHTLSRRTVGRIALEGLLMARMQLSFELKHAEGNSDSMSCRKLNYQSHHIHMRVPVGQDAQGNIVLSKLAKVRFAGVELTPDHSAVTSKRTWLKVFNDMMEAFNSSPLAQRVGALDFRLICHHLRGMCGDH</sequence>
<name>A0AAD7JGX1_9AGAR</name>
<protein>
    <submittedName>
        <fullName evidence="1">Uncharacterized protein</fullName>
    </submittedName>
</protein>
<feature type="non-terminal residue" evidence="1">
    <location>
        <position position="1"/>
    </location>
</feature>
<reference evidence="1" key="1">
    <citation type="submission" date="2023-03" db="EMBL/GenBank/DDBJ databases">
        <title>Massive genome expansion in bonnet fungi (Mycena s.s.) driven by repeated elements and novel gene families across ecological guilds.</title>
        <authorList>
            <consortium name="Lawrence Berkeley National Laboratory"/>
            <person name="Harder C.B."/>
            <person name="Miyauchi S."/>
            <person name="Viragh M."/>
            <person name="Kuo A."/>
            <person name="Thoen E."/>
            <person name="Andreopoulos B."/>
            <person name="Lu D."/>
            <person name="Skrede I."/>
            <person name="Drula E."/>
            <person name="Henrissat B."/>
            <person name="Morin E."/>
            <person name="Kohler A."/>
            <person name="Barry K."/>
            <person name="LaButti K."/>
            <person name="Morin E."/>
            <person name="Salamov A."/>
            <person name="Lipzen A."/>
            <person name="Mereny Z."/>
            <person name="Hegedus B."/>
            <person name="Baldrian P."/>
            <person name="Stursova M."/>
            <person name="Weitz H."/>
            <person name="Taylor A."/>
            <person name="Grigoriev I.V."/>
            <person name="Nagy L.G."/>
            <person name="Martin F."/>
            <person name="Kauserud H."/>
        </authorList>
    </citation>
    <scope>NUCLEOTIDE SEQUENCE</scope>
    <source>
        <strain evidence="1">CBHHK188m</strain>
    </source>
</reference>
<feature type="non-terminal residue" evidence="1">
    <location>
        <position position="148"/>
    </location>
</feature>